<dbReference type="InterPro" id="IPR005200">
    <property type="entry name" value="Endo-beta-glucanase"/>
</dbReference>
<feature type="signal peptide" evidence="9">
    <location>
        <begin position="1"/>
        <end position="30"/>
    </location>
</feature>
<keyword evidence="4" id="KW-0378">Hydrolase</keyword>
<dbReference type="GO" id="GO:0071555">
    <property type="term" value="P:cell wall organization"/>
    <property type="evidence" value="ECO:0007669"/>
    <property type="project" value="UniProtKB-KW"/>
</dbReference>
<evidence type="ECO:0000256" key="4">
    <source>
        <dbReference type="ARBA" id="ARBA00022801"/>
    </source>
</evidence>
<feature type="domain" description="Glycosyl hydrolase family 81 C-terminal" evidence="10">
    <location>
        <begin position="331"/>
        <end position="589"/>
    </location>
</feature>
<dbReference type="OrthoDB" id="5480482at2"/>
<gene>
    <name evidence="11" type="ORF">E4U02_11260</name>
</gene>
<sequence>MRTPRRATAAAALLPLLALCACVGGGPVAADPEDGPATADWATPDAIGHAPELPVQRISDVAPSRLADGLLPPTNRWFSGLVFGAEPQTVHPYPLAFRLTDSGFAFDLPEVVASADAILAPFDGGITVDAGATGAEVVRYDEVSVTIRLSDDDGAIGDLTLAEGWPVVAFTAARETALGIDKPLTAYGDDLWTTAADDVVYGLTAPGAGVDGGTVTIAAGSTAQWWPVPHGAAPEDWAAAIGDPVTGVETEYALTDEAALTRLTYEGTDRTIVVPFPGSGSDDGCTSGAYETAFGAAAACRATTLSWGVPRMRPAAGFDLPDSADLEGIRAQLAEDLAATLPTAADTYFGGKGLARLASLLLLARSLGDRPLEDEATALLERELGPWTDPDGCVLRAERCLAYDDRLHLVVGRAPSFGSEEGNDHHFHYGYFLFAATALAEARPGALERLTPAMDALAADIAGGAQDALPALRTFDAYRGHSWASGTAPFADGNNQESSSEAVAAWNGLALWAAVRGDDALRARAEWLLSAEAHAARSLWLEPDGLPAPYAHGIVSLTWGGKRDYATWFSPEPSAILGIQLLPVGPVGLQYLGQDPERVAANVAAAGGEAAFSGELGEYVLLYSALAGDEERARAAALVREWDPADLDDGLAASVAMAWLAAIGRD</sequence>
<dbReference type="PANTHER" id="PTHR31983:SF0">
    <property type="entry name" value="GLUCAN ENDO-1,3-BETA-D-GLUCOSIDASE 2"/>
    <property type="match status" value="1"/>
</dbReference>
<dbReference type="PANTHER" id="PTHR31983">
    <property type="entry name" value="ENDO-1,3(4)-BETA-GLUCANASE 1"/>
    <property type="match status" value="1"/>
</dbReference>
<dbReference type="PROSITE" id="PS52008">
    <property type="entry name" value="GH81"/>
    <property type="match status" value="1"/>
</dbReference>
<evidence type="ECO:0000256" key="6">
    <source>
        <dbReference type="ARBA" id="ARBA00023295"/>
    </source>
</evidence>
<keyword evidence="9" id="KW-0732">Signal</keyword>
<dbReference type="GO" id="GO:0042973">
    <property type="term" value="F:glucan endo-1,3-beta-D-glucosidase activity"/>
    <property type="evidence" value="ECO:0007669"/>
    <property type="project" value="UniProtKB-EC"/>
</dbReference>
<evidence type="ECO:0000256" key="2">
    <source>
        <dbReference type="ARBA" id="ARBA00010730"/>
    </source>
</evidence>
<comment type="caution">
    <text evidence="11">The sequence shown here is derived from an EMBL/GenBank/DDBJ whole genome shotgun (WGS) entry which is preliminary data.</text>
</comment>
<name>A0A4Y9FTV3_9MICO</name>
<dbReference type="Proteomes" id="UP000298358">
    <property type="component" value="Unassembled WGS sequence"/>
</dbReference>
<evidence type="ECO:0000259" key="10">
    <source>
        <dbReference type="Pfam" id="PF17652"/>
    </source>
</evidence>
<dbReference type="EC" id="3.2.1.39" evidence="3"/>
<dbReference type="RefSeq" id="WP_135114930.1">
    <property type="nucleotide sequence ID" value="NZ_JADGLL010000029.1"/>
</dbReference>
<protein>
    <recommendedName>
        <fullName evidence="3">glucan endo-1,3-beta-D-glucosidase</fullName>
        <ecNumber evidence="3">3.2.1.39</ecNumber>
    </recommendedName>
</protein>
<keyword evidence="7" id="KW-0961">Cell wall biogenesis/degradation</keyword>
<keyword evidence="12" id="KW-1185">Reference proteome</keyword>
<keyword evidence="5" id="KW-0119">Carbohydrate metabolism</keyword>
<evidence type="ECO:0000256" key="3">
    <source>
        <dbReference type="ARBA" id="ARBA00012780"/>
    </source>
</evidence>
<accession>A0A4Y9FTV3</accession>
<dbReference type="GO" id="GO:0052861">
    <property type="term" value="F:endo-1,3(4)-beta-glucanase activity"/>
    <property type="evidence" value="ECO:0007669"/>
    <property type="project" value="InterPro"/>
</dbReference>
<dbReference type="Pfam" id="PF17652">
    <property type="entry name" value="Glyco_hydro81C"/>
    <property type="match status" value="1"/>
</dbReference>
<comment type="similarity">
    <text evidence="2">Belongs to the glycosyl hydrolase 81 family.</text>
</comment>
<comment type="catalytic activity">
    <reaction evidence="1">
        <text>Hydrolysis of (1-&gt;3)-beta-D-glucosidic linkages in (1-&gt;3)-beta-D-glucans.</text>
        <dbReference type="EC" id="3.2.1.39"/>
    </reaction>
</comment>
<evidence type="ECO:0000313" key="12">
    <source>
        <dbReference type="Proteomes" id="UP000298358"/>
    </source>
</evidence>
<evidence type="ECO:0000256" key="5">
    <source>
        <dbReference type="ARBA" id="ARBA00023277"/>
    </source>
</evidence>
<keyword evidence="6" id="KW-0326">Glycosidase</keyword>
<evidence type="ECO:0000313" key="11">
    <source>
        <dbReference type="EMBL" id="TFU32303.1"/>
    </source>
</evidence>
<evidence type="ECO:0000256" key="1">
    <source>
        <dbReference type="ARBA" id="ARBA00000382"/>
    </source>
</evidence>
<dbReference type="GO" id="GO:0000272">
    <property type="term" value="P:polysaccharide catabolic process"/>
    <property type="evidence" value="ECO:0007669"/>
    <property type="project" value="UniProtKB-KW"/>
</dbReference>
<organism evidence="11 12">
    <name type="scientific">Microbacterium paludicola</name>
    <dbReference type="NCBI Taxonomy" id="300019"/>
    <lineage>
        <taxon>Bacteria</taxon>
        <taxon>Bacillati</taxon>
        <taxon>Actinomycetota</taxon>
        <taxon>Actinomycetes</taxon>
        <taxon>Micrococcales</taxon>
        <taxon>Microbacteriaceae</taxon>
        <taxon>Microbacterium</taxon>
    </lineage>
</organism>
<reference evidence="11 12" key="1">
    <citation type="submission" date="2019-03" db="EMBL/GenBank/DDBJ databases">
        <title>Diversity of the mouse oral microbiome.</title>
        <authorList>
            <person name="Joseph S."/>
            <person name="Aduse-Opoku J."/>
            <person name="Curtis M."/>
            <person name="Wade W."/>
            <person name="Hashim A."/>
        </authorList>
    </citation>
    <scope>NUCLEOTIDE SEQUENCE [LARGE SCALE GENOMIC DNA]</scope>
    <source>
        <strain evidence="11 12">P1012</strain>
    </source>
</reference>
<dbReference type="EMBL" id="SPQB01000029">
    <property type="protein sequence ID" value="TFU32303.1"/>
    <property type="molecule type" value="Genomic_DNA"/>
</dbReference>
<dbReference type="AlphaFoldDB" id="A0A4Y9FTV3"/>
<dbReference type="InterPro" id="IPR040720">
    <property type="entry name" value="GH81_C"/>
</dbReference>
<evidence type="ECO:0000256" key="7">
    <source>
        <dbReference type="ARBA" id="ARBA00023316"/>
    </source>
</evidence>
<evidence type="ECO:0000256" key="9">
    <source>
        <dbReference type="SAM" id="SignalP"/>
    </source>
</evidence>
<keyword evidence="8" id="KW-0624">Polysaccharide degradation</keyword>
<proteinExistence type="inferred from homology"/>
<dbReference type="Gene3D" id="2.70.98.30">
    <property type="entry name" value="Golgi alpha-mannosidase II, domain 4"/>
    <property type="match status" value="1"/>
</dbReference>
<feature type="chain" id="PRO_5021486889" description="glucan endo-1,3-beta-D-glucosidase" evidence="9">
    <location>
        <begin position="31"/>
        <end position="666"/>
    </location>
</feature>
<evidence type="ECO:0000256" key="8">
    <source>
        <dbReference type="ARBA" id="ARBA00023326"/>
    </source>
</evidence>
<dbReference type="PROSITE" id="PS51257">
    <property type="entry name" value="PROKAR_LIPOPROTEIN"/>
    <property type="match status" value="1"/>
</dbReference>